<sequence length="485" mass="54973">MAEMVSSAIVGETVNRIMSSITGKDEEKSKQKENIERLEMAHIKMEAVLQVSDRWQITEVPLLRWRSKLKRAAQECDDTLLKCKQRALEEDETRQRMRQSSFPKRVAHATKSLISSFIGTNDESSSSSANVLRFERLEFGGTPRRYTFFNPLIRHLLTGKSVKYQAIQDDKLYYLNIQPFSCAERGVEALLGFACQDFKDATKGFYVACMLRLSESTDIFCVRPVAPHFKFVAEGLSRGLIQLPTQDFTWDSPYGQSEVWVKVHNCLTEWHRPNPLCCNFNENGQHQISSSSTSNTMANPWQLSSVFPEEVINLLLKWHIPLPDQGTNNKSSTVVHGQSSSQTSDIPTLKSPEDTEPAAESYALEVIDGKEQGVIHTNAHLRDLGDELLPKAIEYLHQNSESETYQMSLKSRHGTAHICLEKSSVKVQTAVMVQQEATRHAQNRMATLQQDIKQWKQVSQDLLKLWVVRSSDKLQRAIVATTTLA</sequence>
<dbReference type="Proteomes" id="UP000000768">
    <property type="component" value="Chromosome 2"/>
</dbReference>
<evidence type="ECO:0000313" key="3">
    <source>
        <dbReference type="Proteomes" id="UP000000768"/>
    </source>
</evidence>
<evidence type="ECO:0000256" key="1">
    <source>
        <dbReference type="SAM" id="MobiDB-lite"/>
    </source>
</evidence>
<dbReference type="OMA" id="RWQITEV"/>
<reference evidence="3" key="2">
    <citation type="journal article" date="2018" name="Plant J.">
        <title>The Sorghum bicolor reference genome: improved assembly, gene annotations, a transcriptome atlas, and signatures of genome organization.</title>
        <authorList>
            <person name="McCormick R.F."/>
            <person name="Truong S.K."/>
            <person name="Sreedasyam A."/>
            <person name="Jenkins J."/>
            <person name="Shu S."/>
            <person name="Sims D."/>
            <person name="Kennedy M."/>
            <person name="Amirebrahimi M."/>
            <person name="Weers B.D."/>
            <person name="McKinley B."/>
            <person name="Mattison A."/>
            <person name="Morishige D.T."/>
            <person name="Grimwood J."/>
            <person name="Schmutz J."/>
            <person name="Mullet J.E."/>
        </authorList>
    </citation>
    <scope>NUCLEOTIDE SEQUENCE [LARGE SCALE GENOMIC DNA]</scope>
    <source>
        <strain evidence="3">cv. BTx623</strain>
    </source>
</reference>
<feature type="compositionally biased region" description="Polar residues" evidence="1">
    <location>
        <begin position="328"/>
        <end position="346"/>
    </location>
</feature>
<dbReference type="PANTHER" id="PTHR33377">
    <property type="entry name" value="OS10G0134700 PROTEIN-RELATED"/>
    <property type="match status" value="1"/>
</dbReference>
<reference evidence="2 3" key="1">
    <citation type="journal article" date="2009" name="Nature">
        <title>The Sorghum bicolor genome and the diversification of grasses.</title>
        <authorList>
            <person name="Paterson A.H."/>
            <person name="Bowers J.E."/>
            <person name="Bruggmann R."/>
            <person name="Dubchak I."/>
            <person name="Grimwood J."/>
            <person name="Gundlach H."/>
            <person name="Haberer G."/>
            <person name="Hellsten U."/>
            <person name="Mitros T."/>
            <person name="Poliakov A."/>
            <person name="Schmutz J."/>
            <person name="Spannagl M."/>
            <person name="Tang H."/>
            <person name="Wang X."/>
            <person name="Wicker T."/>
            <person name="Bharti A.K."/>
            <person name="Chapman J."/>
            <person name="Feltus F.A."/>
            <person name="Gowik U."/>
            <person name="Grigoriev I.V."/>
            <person name="Lyons E."/>
            <person name="Maher C.A."/>
            <person name="Martis M."/>
            <person name="Narechania A."/>
            <person name="Otillar R.P."/>
            <person name="Penning B.W."/>
            <person name="Salamov A.A."/>
            <person name="Wang Y."/>
            <person name="Zhang L."/>
            <person name="Carpita N.C."/>
            <person name="Freeling M."/>
            <person name="Gingle A.R."/>
            <person name="Hash C.T."/>
            <person name="Keller B."/>
            <person name="Klein P."/>
            <person name="Kresovich S."/>
            <person name="McCann M.C."/>
            <person name="Ming R."/>
            <person name="Peterson D.G."/>
            <person name="Mehboob-ur-Rahman"/>
            <person name="Ware D."/>
            <person name="Westhoff P."/>
            <person name="Mayer K.F."/>
            <person name="Messing J."/>
            <person name="Rokhsar D.S."/>
        </authorList>
    </citation>
    <scope>NUCLEOTIDE SEQUENCE [LARGE SCALE GENOMIC DNA]</scope>
    <source>
        <strain evidence="3">cv. BTx623</strain>
    </source>
</reference>
<organism evidence="2 3">
    <name type="scientific">Sorghum bicolor</name>
    <name type="common">Sorghum</name>
    <name type="synonym">Sorghum vulgare</name>
    <dbReference type="NCBI Taxonomy" id="4558"/>
    <lineage>
        <taxon>Eukaryota</taxon>
        <taxon>Viridiplantae</taxon>
        <taxon>Streptophyta</taxon>
        <taxon>Embryophyta</taxon>
        <taxon>Tracheophyta</taxon>
        <taxon>Spermatophyta</taxon>
        <taxon>Magnoliopsida</taxon>
        <taxon>Liliopsida</taxon>
        <taxon>Poales</taxon>
        <taxon>Poaceae</taxon>
        <taxon>PACMAD clade</taxon>
        <taxon>Panicoideae</taxon>
        <taxon>Andropogonodae</taxon>
        <taxon>Andropogoneae</taxon>
        <taxon>Sorghinae</taxon>
        <taxon>Sorghum</taxon>
    </lineage>
</organism>
<dbReference type="Gramene" id="OQU88800">
    <property type="protein sequence ID" value="OQU88800"/>
    <property type="gene ID" value="SORBI_3002G098400"/>
</dbReference>
<keyword evidence="3" id="KW-1185">Reference proteome</keyword>
<protein>
    <submittedName>
        <fullName evidence="2">Uncharacterized protein</fullName>
    </submittedName>
</protein>
<dbReference type="InParanoid" id="A0A1W0W357"/>
<dbReference type="PANTHER" id="PTHR33377:SF97">
    <property type="entry name" value="WW DOMAIN-CONTAINING PROTEIN"/>
    <property type="match status" value="1"/>
</dbReference>
<dbReference type="InterPro" id="IPR013181">
    <property type="entry name" value="DUF1719"/>
</dbReference>
<feature type="region of interest" description="Disordered" evidence="1">
    <location>
        <begin position="328"/>
        <end position="357"/>
    </location>
</feature>
<dbReference type="EMBL" id="CM000761">
    <property type="protein sequence ID" value="OQU88800.1"/>
    <property type="molecule type" value="Genomic_DNA"/>
</dbReference>
<proteinExistence type="predicted"/>
<evidence type="ECO:0000313" key="2">
    <source>
        <dbReference type="EMBL" id="OQU88800.1"/>
    </source>
</evidence>
<dbReference type="AlphaFoldDB" id="A0A1W0W357"/>
<gene>
    <name evidence="2" type="ORF">SORBI_3002G098400</name>
</gene>
<dbReference type="Pfam" id="PF08224">
    <property type="entry name" value="DUF1719"/>
    <property type="match status" value="1"/>
</dbReference>
<accession>A0A1W0W357</accession>
<name>A0A1W0W357_SORBI</name>
<dbReference type="SMART" id="SM01157">
    <property type="entry name" value="DUF1719"/>
    <property type="match status" value="1"/>
</dbReference>